<feature type="region of interest" description="Disordered" evidence="1">
    <location>
        <begin position="13"/>
        <end position="38"/>
    </location>
</feature>
<evidence type="ECO:0000256" key="1">
    <source>
        <dbReference type="SAM" id="MobiDB-lite"/>
    </source>
</evidence>
<accession>A0A6M3LUF4</accession>
<evidence type="ECO:0008006" key="3">
    <source>
        <dbReference type="Google" id="ProtNLM"/>
    </source>
</evidence>
<dbReference type="EMBL" id="MT143620">
    <property type="protein sequence ID" value="QJA98960.1"/>
    <property type="molecule type" value="Genomic_DNA"/>
</dbReference>
<proteinExistence type="predicted"/>
<dbReference type="AlphaFoldDB" id="A0A6M3LUF4"/>
<reference evidence="2" key="1">
    <citation type="submission" date="2020-03" db="EMBL/GenBank/DDBJ databases">
        <title>The deep terrestrial virosphere.</title>
        <authorList>
            <person name="Holmfeldt K."/>
            <person name="Nilsson E."/>
            <person name="Simone D."/>
            <person name="Lopez-Fernandez M."/>
            <person name="Wu X."/>
            <person name="de Brujin I."/>
            <person name="Lundin D."/>
            <person name="Andersson A."/>
            <person name="Bertilsson S."/>
            <person name="Dopson M."/>
        </authorList>
    </citation>
    <scope>NUCLEOTIDE SEQUENCE</scope>
    <source>
        <strain evidence="2">MM171A01434</strain>
    </source>
</reference>
<organism evidence="2">
    <name type="scientific">viral metagenome</name>
    <dbReference type="NCBI Taxonomy" id="1070528"/>
    <lineage>
        <taxon>unclassified sequences</taxon>
        <taxon>metagenomes</taxon>
        <taxon>organismal metagenomes</taxon>
    </lineage>
</organism>
<sequence length="123" mass="14071">MYEPSIDTCKVELLKTKPDTKHKPVERSKSQPTKQQTVTETPDLTVGKYVDLEVPIIDNPTMAKGTRQDGTDWIRTNFMVNLDGRELRVTLWDELAKKGMEYKAGQYIKFKGICRRVQGHSTA</sequence>
<protein>
    <recommendedName>
        <fullName evidence="3">OB domain-containing protein</fullName>
    </recommendedName>
</protein>
<dbReference type="Gene3D" id="2.40.50.140">
    <property type="entry name" value="Nucleic acid-binding proteins"/>
    <property type="match status" value="1"/>
</dbReference>
<feature type="compositionally biased region" description="Basic and acidic residues" evidence="1">
    <location>
        <begin position="13"/>
        <end position="29"/>
    </location>
</feature>
<dbReference type="InterPro" id="IPR012340">
    <property type="entry name" value="NA-bd_OB-fold"/>
</dbReference>
<evidence type="ECO:0000313" key="2">
    <source>
        <dbReference type="EMBL" id="QJA98960.1"/>
    </source>
</evidence>
<name>A0A6M3LUF4_9ZZZZ</name>
<gene>
    <name evidence="2" type="ORF">MM171A01434_0004</name>
</gene>